<comment type="catalytic activity">
    <reaction evidence="5">
        <text>(6S)-5-formyl-5,6,7,8-tetrahydrofolate + ATP = (6R)-5,10-methenyltetrahydrofolate + ADP + phosphate</text>
        <dbReference type="Rhea" id="RHEA:10488"/>
        <dbReference type="ChEBI" id="CHEBI:30616"/>
        <dbReference type="ChEBI" id="CHEBI:43474"/>
        <dbReference type="ChEBI" id="CHEBI:57455"/>
        <dbReference type="ChEBI" id="CHEBI:57457"/>
        <dbReference type="ChEBI" id="CHEBI:456216"/>
        <dbReference type="EC" id="6.3.3.2"/>
    </reaction>
</comment>
<keyword evidence="3 4" id="KW-0067">ATP-binding</keyword>
<reference evidence="6" key="1">
    <citation type="journal article" date="2021" name="PeerJ">
        <title>Extensive microbial diversity within the chicken gut microbiome revealed by metagenomics and culture.</title>
        <authorList>
            <person name="Gilroy R."/>
            <person name="Ravi A."/>
            <person name="Getino M."/>
            <person name="Pursley I."/>
            <person name="Horton D.L."/>
            <person name="Alikhan N.F."/>
            <person name="Baker D."/>
            <person name="Gharbi K."/>
            <person name="Hall N."/>
            <person name="Watson M."/>
            <person name="Adriaenssens E.M."/>
            <person name="Foster-Nyarko E."/>
            <person name="Jarju S."/>
            <person name="Secka A."/>
            <person name="Antonio M."/>
            <person name="Oren A."/>
            <person name="Chaudhuri R.R."/>
            <person name="La Ragione R."/>
            <person name="Hildebrand F."/>
            <person name="Pallen M.J."/>
        </authorList>
    </citation>
    <scope>NUCLEOTIDE SEQUENCE</scope>
    <source>
        <strain evidence="6">A6-441</strain>
    </source>
</reference>
<dbReference type="GO" id="GO:0046872">
    <property type="term" value="F:metal ion binding"/>
    <property type="evidence" value="ECO:0007669"/>
    <property type="project" value="UniProtKB-KW"/>
</dbReference>
<protein>
    <recommendedName>
        <fullName evidence="5">5-formyltetrahydrofolate cyclo-ligase</fullName>
        <ecNumber evidence="5">6.3.3.2</ecNumber>
    </recommendedName>
</protein>
<name>A0A9E2L002_9FUSO</name>
<accession>A0A9E2L002</accession>
<dbReference type="AlphaFoldDB" id="A0A9E2L002"/>
<dbReference type="PIRSF" id="PIRSF006806">
    <property type="entry name" value="FTHF_cligase"/>
    <property type="match status" value="1"/>
</dbReference>
<evidence type="ECO:0000313" key="7">
    <source>
        <dbReference type="Proteomes" id="UP000724657"/>
    </source>
</evidence>
<dbReference type="PANTHER" id="PTHR23407">
    <property type="entry name" value="ATPASE INHIBITOR/5-FORMYLTETRAHYDROFOLATE CYCLO-LIGASE"/>
    <property type="match status" value="1"/>
</dbReference>
<dbReference type="GO" id="GO:0030272">
    <property type="term" value="F:5-formyltetrahydrofolate cyclo-ligase activity"/>
    <property type="evidence" value="ECO:0007669"/>
    <property type="project" value="UniProtKB-EC"/>
</dbReference>
<evidence type="ECO:0000313" key="6">
    <source>
        <dbReference type="EMBL" id="MBU3842691.1"/>
    </source>
</evidence>
<keyword evidence="5" id="KW-0460">Magnesium</keyword>
<dbReference type="NCBIfam" id="TIGR02727">
    <property type="entry name" value="MTHFS_bact"/>
    <property type="match status" value="1"/>
</dbReference>
<comment type="cofactor">
    <cofactor evidence="5">
        <name>Mg(2+)</name>
        <dbReference type="ChEBI" id="CHEBI:18420"/>
    </cofactor>
</comment>
<evidence type="ECO:0000256" key="4">
    <source>
        <dbReference type="PIRSR" id="PIRSR006806-1"/>
    </source>
</evidence>
<evidence type="ECO:0000256" key="1">
    <source>
        <dbReference type="ARBA" id="ARBA00010638"/>
    </source>
</evidence>
<dbReference type="PANTHER" id="PTHR23407:SF1">
    <property type="entry name" value="5-FORMYLTETRAHYDROFOLATE CYCLO-LIGASE"/>
    <property type="match status" value="1"/>
</dbReference>
<evidence type="ECO:0000256" key="5">
    <source>
        <dbReference type="RuleBase" id="RU361279"/>
    </source>
</evidence>
<feature type="binding site" evidence="4">
    <location>
        <begin position="3"/>
        <end position="7"/>
    </location>
    <ligand>
        <name>ATP</name>
        <dbReference type="ChEBI" id="CHEBI:30616"/>
    </ligand>
</feature>
<dbReference type="GO" id="GO:0009396">
    <property type="term" value="P:folic acid-containing compound biosynthetic process"/>
    <property type="evidence" value="ECO:0007669"/>
    <property type="project" value="TreeGrafter"/>
</dbReference>
<keyword evidence="6" id="KW-0436">Ligase</keyword>
<comment type="caution">
    <text evidence="6">The sequence shown here is derived from an EMBL/GenBank/DDBJ whole genome shotgun (WGS) entry which is preliminary data.</text>
</comment>
<dbReference type="Proteomes" id="UP000724657">
    <property type="component" value="Unassembled WGS sequence"/>
</dbReference>
<dbReference type="Gene3D" id="3.40.50.10420">
    <property type="entry name" value="NagB/RpiA/CoA transferase-like"/>
    <property type="match status" value="1"/>
</dbReference>
<organism evidence="6 7">
    <name type="scientific">Candidatus Fusobacterium pullicola</name>
    <dbReference type="NCBI Taxonomy" id="2838601"/>
    <lineage>
        <taxon>Bacteria</taxon>
        <taxon>Fusobacteriati</taxon>
        <taxon>Fusobacteriota</taxon>
        <taxon>Fusobacteriia</taxon>
        <taxon>Fusobacteriales</taxon>
        <taxon>Fusobacteriaceae</taxon>
        <taxon>Fusobacterium</taxon>
    </lineage>
</organism>
<feature type="binding site" evidence="4">
    <location>
        <begin position="126"/>
        <end position="134"/>
    </location>
    <ligand>
        <name>ATP</name>
        <dbReference type="ChEBI" id="CHEBI:30616"/>
    </ligand>
</feature>
<dbReference type="InterPro" id="IPR037171">
    <property type="entry name" value="NagB/RpiA_transferase-like"/>
</dbReference>
<dbReference type="EMBL" id="JAHLFN010000067">
    <property type="protein sequence ID" value="MBU3842691.1"/>
    <property type="molecule type" value="Genomic_DNA"/>
</dbReference>
<dbReference type="Pfam" id="PF01812">
    <property type="entry name" value="5-FTHF_cyc-lig"/>
    <property type="match status" value="1"/>
</dbReference>
<reference evidence="6" key="2">
    <citation type="submission" date="2021-04" db="EMBL/GenBank/DDBJ databases">
        <authorList>
            <person name="Gilroy R."/>
        </authorList>
    </citation>
    <scope>NUCLEOTIDE SEQUENCE</scope>
    <source>
        <strain evidence="6">A6-441</strain>
    </source>
</reference>
<evidence type="ECO:0000256" key="3">
    <source>
        <dbReference type="ARBA" id="ARBA00022840"/>
    </source>
</evidence>
<gene>
    <name evidence="6" type="ORF">IAA47_06905</name>
</gene>
<dbReference type="InterPro" id="IPR024185">
    <property type="entry name" value="FTHF_cligase-like_sf"/>
</dbReference>
<dbReference type="SUPFAM" id="SSF100950">
    <property type="entry name" value="NagB/RpiA/CoA transferase-like"/>
    <property type="match status" value="1"/>
</dbReference>
<sequence>MDKKALRKSIKQIRNSLPESERKSQSILICKKLLELDEYKKANKILSFMNFGSEIEIENFNQEVLKNGKKLYLPRVEKDGTLSVIEYGTGFSIGAFGIREPIGEIYMGELDLIVTPGLAFDRDGNRLGYGKGYYDKLFIQHTNSVKIAPIFDIQLVEKVPSEEHDMKVNILITKNEVLKVKKY</sequence>
<evidence type="ECO:0000256" key="2">
    <source>
        <dbReference type="ARBA" id="ARBA00022741"/>
    </source>
</evidence>
<dbReference type="GO" id="GO:0035999">
    <property type="term" value="P:tetrahydrofolate interconversion"/>
    <property type="evidence" value="ECO:0007669"/>
    <property type="project" value="TreeGrafter"/>
</dbReference>
<dbReference type="InterPro" id="IPR002698">
    <property type="entry name" value="FTHF_cligase"/>
</dbReference>
<keyword evidence="5" id="KW-0479">Metal-binding</keyword>
<keyword evidence="2 4" id="KW-0547">Nucleotide-binding</keyword>
<feature type="binding site" evidence="4">
    <location>
        <position position="49"/>
    </location>
    <ligand>
        <name>substrate</name>
    </ligand>
</feature>
<dbReference type="GO" id="GO:0005524">
    <property type="term" value="F:ATP binding"/>
    <property type="evidence" value="ECO:0007669"/>
    <property type="project" value="UniProtKB-KW"/>
</dbReference>
<comment type="similarity">
    <text evidence="1 5">Belongs to the 5-formyltetrahydrofolate cyclo-ligase family.</text>
</comment>
<proteinExistence type="inferred from homology"/>
<dbReference type="EC" id="6.3.3.2" evidence="5"/>
<feature type="binding site" evidence="4">
    <location>
        <position position="54"/>
    </location>
    <ligand>
        <name>substrate</name>
    </ligand>
</feature>